<sequence>MKIINKYPVFADVIQTEVQSFQFKFKNSTCFDHAGDLFVVNIHGVRILNAEEWINAIKADHINMNSVITVEGNTMEIFTGNFDKDQWGDWCTSFSPLQFESYDTKYIQKEQKDWDDELLLTVRMQVLEKMFRSVTASDFRSFVQEYCEVNLSKTELKTKQRERLKEILDKISKLNASSFYDIFVWKSTFKID</sequence>
<accession>A0A316WG11</accession>
<reference evidence="1 2" key="1">
    <citation type="submission" date="2018-04" db="EMBL/GenBank/DDBJ databases">
        <title>Chryseobacterium oncorhynchi 701B-08T from rainbow trout, and Chryseobacterium viscerum 687B-08T from diseased fish.</title>
        <authorList>
            <person name="Jeong J.-J."/>
            <person name="Lee Y.J."/>
            <person name="Pathiraja D."/>
            <person name="Park B."/>
            <person name="Choi I.-G."/>
            <person name="Kim K.D."/>
        </authorList>
    </citation>
    <scope>NUCLEOTIDE SEQUENCE [LARGE SCALE GENOMIC DNA]</scope>
    <source>
        <strain evidence="1 2">687B-08</strain>
    </source>
</reference>
<name>A0A316WG11_9FLAO</name>
<dbReference type="Proteomes" id="UP000236413">
    <property type="component" value="Unassembled WGS sequence"/>
</dbReference>
<organism evidence="1 2">
    <name type="scientific">Chryseobacterium viscerum</name>
    <dbReference type="NCBI Taxonomy" id="1037377"/>
    <lineage>
        <taxon>Bacteria</taxon>
        <taxon>Pseudomonadati</taxon>
        <taxon>Bacteroidota</taxon>
        <taxon>Flavobacteriia</taxon>
        <taxon>Flavobacteriales</taxon>
        <taxon>Weeksellaceae</taxon>
        <taxon>Chryseobacterium group</taxon>
        <taxon>Chryseobacterium</taxon>
    </lineage>
</organism>
<protein>
    <submittedName>
        <fullName evidence="1">Uncharacterized protein</fullName>
    </submittedName>
</protein>
<evidence type="ECO:0000313" key="1">
    <source>
        <dbReference type="EMBL" id="PWN60394.1"/>
    </source>
</evidence>
<comment type="caution">
    <text evidence="1">The sequence shown here is derived from an EMBL/GenBank/DDBJ whole genome shotgun (WGS) entry which is preliminary data.</text>
</comment>
<dbReference type="RefSeq" id="WP_103232773.1">
    <property type="nucleotide sequence ID" value="NZ_PPEG02000006.1"/>
</dbReference>
<dbReference type="EMBL" id="PPEG02000006">
    <property type="protein sequence ID" value="PWN60394.1"/>
    <property type="molecule type" value="Genomic_DNA"/>
</dbReference>
<dbReference type="AlphaFoldDB" id="A0A316WG11"/>
<evidence type="ECO:0000313" key="2">
    <source>
        <dbReference type="Proteomes" id="UP000236413"/>
    </source>
</evidence>
<gene>
    <name evidence="1" type="ORF">C1634_015655</name>
</gene>
<proteinExistence type="predicted"/>